<sequence length="69" mass="8119">MVYLLRLRLIKGKIAKWIIILQEYDLEFITPKSKKALALEELISFHLMSDIPLDNLLDEHLFTIYADNS</sequence>
<organism evidence="1">
    <name type="scientific">Picea glauca</name>
    <name type="common">White spruce</name>
    <name type="synonym">Pinus glauca</name>
    <dbReference type="NCBI Taxonomy" id="3330"/>
    <lineage>
        <taxon>Eukaryota</taxon>
        <taxon>Viridiplantae</taxon>
        <taxon>Streptophyta</taxon>
        <taxon>Embryophyta</taxon>
        <taxon>Tracheophyta</taxon>
        <taxon>Spermatophyta</taxon>
        <taxon>Pinopsida</taxon>
        <taxon>Pinidae</taxon>
        <taxon>Conifers I</taxon>
        <taxon>Pinales</taxon>
        <taxon>Pinaceae</taxon>
        <taxon>Picea</taxon>
    </lineage>
</organism>
<proteinExistence type="predicted"/>
<name>A0A117NFM3_PICGL</name>
<dbReference type="EMBL" id="LKAM01000019">
    <property type="protein sequence ID" value="KUM45425.1"/>
    <property type="molecule type" value="Genomic_DNA"/>
</dbReference>
<keyword evidence="1" id="KW-0496">Mitochondrion</keyword>
<evidence type="ECO:0008006" key="2">
    <source>
        <dbReference type="Google" id="ProtNLM"/>
    </source>
</evidence>
<accession>A0A117NFM3</accession>
<reference evidence="1" key="1">
    <citation type="journal article" date="2015" name="Genome Biol. Evol.">
        <title>Organellar Genomes of White Spruce (Picea glauca): Assembly and Annotation.</title>
        <authorList>
            <person name="Jackman S.D."/>
            <person name="Warren R.L."/>
            <person name="Gibb E.A."/>
            <person name="Vandervalk B.P."/>
            <person name="Mohamadi H."/>
            <person name="Chu J."/>
            <person name="Raymond A."/>
            <person name="Pleasance S."/>
            <person name="Coope R."/>
            <person name="Wildung M.R."/>
            <person name="Ritland C.E."/>
            <person name="Bousquet J."/>
            <person name="Jones S.J."/>
            <person name="Bohlmann J."/>
            <person name="Birol I."/>
        </authorList>
    </citation>
    <scope>NUCLEOTIDE SEQUENCE [LARGE SCALE GENOMIC DNA]</scope>
    <source>
        <tissue evidence="1">Flushing bud</tissue>
    </source>
</reference>
<gene>
    <name evidence="1" type="ORF">ABT39_MTgene2692</name>
</gene>
<protein>
    <recommendedName>
        <fullName evidence="2">Reverse transcriptase RNase H-like domain-containing protein</fullName>
    </recommendedName>
</protein>
<dbReference type="AlphaFoldDB" id="A0A117NFM3"/>
<comment type="caution">
    <text evidence="1">The sequence shown here is derived from an EMBL/GenBank/DDBJ whole genome shotgun (WGS) entry which is preliminary data.</text>
</comment>
<geneLocation type="mitochondrion" evidence="1"/>
<evidence type="ECO:0000313" key="1">
    <source>
        <dbReference type="EMBL" id="KUM45425.1"/>
    </source>
</evidence>